<evidence type="ECO:0000259" key="1">
    <source>
        <dbReference type="Pfam" id="PF12695"/>
    </source>
</evidence>
<dbReference type="Proteomes" id="UP000286928">
    <property type="component" value="Unassembled WGS sequence"/>
</dbReference>
<evidence type="ECO:0000313" key="2">
    <source>
        <dbReference type="EMBL" id="RTH28998.1"/>
    </source>
</evidence>
<name>A0A430S4Q7_THESC</name>
<dbReference type="EMBL" id="PEMD01000341">
    <property type="protein sequence ID" value="RTH28998.1"/>
    <property type="molecule type" value="Genomic_DNA"/>
</dbReference>
<feature type="domain" description="Alpha/beta hydrolase fold-5" evidence="1">
    <location>
        <begin position="67"/>
        <end position="224"/>
    </location>
</feature>
<gene>
    <name evidence="3" type="ORF">CSW25_09765</name>
    <name evidence="2" type="ORF">CSW33_13260</name>
</gene>
<dbReference type="Proteomes" id="UP000287962">
    <property type="component" value="Unassembled WGS sequence"/>
</dbReference>
<reference evidence="4 5" key="2">
    <citation type="journal article" date="2019" name="Extremophiles">
        <title>Biogeography of thermophiles and predominance of Thermus scotoductus in domestic water heaters.</title>
        <authorList>
            <person name="Wilpiszeski R.L."/>
            <person name="Zhang Z."/>
            <person name="House C.H."/>
        </authorList>
    </citation>
    <scope>NUCLEOTIDE SEQUENCE [LARGE SCALE GENOMIC DNA]</scope>
    <source>
        <strain evidence="3 5">12_S12</strain>
        <strain evidence="2 4">20_S20</strain>
    </source>
</reference>
<proteinExistence type="predicted"/>
<dbReference type="Gene3D" id="3.40.50.1820">
    <property type="entry name" value="alpha/beta hydrolase"/>
    <property type="match status" value="1"/>
</dbReference>
<organism evidence="2 4">
    <name type="scientific">Thermus scotoductus</name>
    <dbReference type="NCBI Taxonomy" id="37636"/>
    <lineage>
        <taxon>Bacteria</taxon>
        <taxon>Thermotogati</taxon>
        <taxon>Deinococcota</taxon>
        <taxon>Deinococci</taxon>
        <taxon>Thermales</taxon>
        <taxon>Thermaceae</taxon>
        <taxon>Thermus</taxon>
    </lineage>
</organism>
<dbReference type="Pfam" id="PF12695">
    <property type="entry name" value="Abhydrolase_5"/>
    <property type="match status" value="1"/>
</dbReference>
<evidence type="ECO:0000313" key="3">
    <source>
        <dbReference type="EMBL" id="RTI06057.1"/>
    </source>
</evidence>
<dbReference type="InterPro" id="IPR029059">
    <property type="entry name" value="AB_hydrolase_5"/>
</dbReference>
<protein>
    <submittedName>
        <fullName evidence="2">Alpha/beta hydrolase</fullName>
    </submittedName>
</protein>
<dbReference type="GO" id="GO:0016787">
    <property type="term" value="F:hydrolase activity"/>
    <property type="evidence" value="ECO:0007669"/>
    <property type="project" value="UniProtKB-KW"/>
</dbReference>
<accession>A0A430S4Q7</accession>
<keyword evidence="5" id="KW-1185">Reference proteome</keyword>
<evidence type="ECO:0000313" key="5">
    <source>
        <dbReference type="Proteomes" id="UP000287962"/>
    </source>
</evidence>
<dbReference type="EMBL" id="PEML01000284">
    <property type="protein sequence ID" value="RTI06057.1"/>
    <property type="molecule type" value="Genomic_DNA"/>
</dbReference>
<reference evidence="3" key="1">
    <citation type="submission" date="2017-10" db="EMBL/GenBank/DDBJ databases">
        <authorList>
            <person name="Wilpiszeski R.L."/>
            <person name="Zhidan Z."/>
            <person name="House C.H."/>
        </authorList>
    </citation>
    <scope>NUCLEOTIDE SEQUENCE</scope>
    <source>
        <strain evidence="3">12_S12</strain>
    </source>
</reference>
<dbReference type="AlphaFoldDB" id="A0A430S4Q7"/>
<comment type="caution">
    <text evidence="2">The sequence shown here is derived from an EMBL/GenBank/DDBJ whole genome shotgun (WGS) entry which is preliminary data.</text>
</comment>
<dbReference type="SUPFAM" id="SSF53474">
    <property type="entry name" value="alpha/beta-Hydrolases"/>
    <property type="match status" value="1"/>
</dbReference>
<evidence type="ECO:0000313" key="4">
    <source>
        <dbReference type="Proteomes" id="UP000286928"/>
    </source>
</evidence>
<keyword evidence="2" id="KW-0378">Hydrolase</keyword>
<sequence>MNAKRLIFFLLLSALALGGVLLGVAFYLFRPLKAEAIVQDYLKAPGLSLKEAPYGVELFPQSPKALLAFYPGARVEPLAYAPVLAPVAEAGYLVVLLKVPSGIALLGKERALEAHRAHSGLPWVGGGHSLGGVAAAELAASEGLPLILFASYPEKDLSQENLPVLALFGTEDGLLPPEKAREKARLLPKNARVVFVEGLNHAGFGAYGPQKGDRPARRPREALWREIQEEVLLFLGGLGLDAPPPPQAHR</sequence>
<dbReference type="InterPro" id="IPR029058">
    <property type="entry name" value="AB_hydrolase_fold"/>
</dbReference>